<dbReference type="FunFam" id="2.70.98.10:FF:000003">
    <property type="entry name" value="Aldose 1-epimerase"/>
    <property type="match status" value="1"/>
</dbReference>
<feature type="chain" id="PRO_5020836961" description="Aldose 1-epimerase" evidence="16">
    <location>
        <begin position="27"/>
        <end position="402"/>
    </location>
</feature>
<dbReference type="RefSeq" id="WP_131897890.1">
    <property type="nucleotide sequence ID" value="NZ_SMKU01000160.1"/>
</dbReference>
<dbReference type="OrthoDB" id="9779408at2"/>
<dbReference type="UniPathway" id="UPA00242"/>
<dbReference type="InterPro" id="IPR018052">
    <property type="entry name" value="Ald1_epimerase_CS"/>
</dbReference>
<proteinExistence type="inferred from homology"/>
<evidence type="ECO:0000256" key="10">
    <source>
        <dbReference type="ARBA" id="ARBA00023235"/>
    </source>
</evidence>
<sequence length="402" mass="43029">MRGVLALTGAMVAGSALAVSALPAGAAPGGQAPSITKEPFGTLPDGTKVDRYTLTSGQGVRVRILTYGGIVQMLESPDQHGRSTNVVLGFATLKDYVDKNGGPYFGALIGRYANRIAQGRFTLDGKTYQLAVNNGPNSLHGGLKGFNTKVWKARPVKTDGGVGLRLAYTSADGEENYPGTLTTTVTYTLTRGNELRVGYHATTDKATVVNLTNHSYFNLAGEGTGDTYGHRMQINASRYTPVDDTLIPTGRLAPVKGTPFDFTRPHAIGERIRANDPQLLIGHGYDHNFVIDQDRPGRLTKAARVTEPGSGRVLEVSTTEPGIQFYSGNFLDGSLIGTSGRAYRQGDGFALETQHYPDSPNHPSFPSTVLRPGQTFDSTTVYAFSTVSTQSRPSGLAWRLAR</sequence>
<comment type="caution">
    <text evidence="17">The sequence shown here is derived from an EMBL/GenBank/DDBJ whole genome shotgun (WGS) entry which is preliminary data.</text>
</comment>
<dbReference type="InterPro" id="IPR011013">
    <property type="entry name" value="Gal_mutarotase_sf_dom"/>
</dbReference>
<evidence type="ECO:0000313" key="18">
    <source>
        <dbReference type="Proteomes" id="UP000294513"/>
    </source>
</evidence>
<feature type="active site" description="Proton acceptor" evidence="13">
    <location>
        <position position="352"/>
    </location>
</feature>
<comment type="catalytic activity">
    <reaction evidence="1 12">
        <text>alpha-D-glucose = beta-D-glucose</text>
        <dbReference type="Rhea" id="RHEA:10264"/>
        <dbReference type="ChEBI" id="CHEBI:15903"/>
        <dbReference type="ChEBI" id="CHEBI:17925"/>
        <dbReference type="EC" id="5.1.3.3"/>
    </reaction>
</comment>
<dbReference type="PIRSF" id="PIRSF005096">
    <property type="entry name" value="GALM"/>
    <property type="match status" value="1"/>
</dbReference>
<keyword evidence="8" id="KW-0963">Cytoplasm</keyword>
<dbReference type="Gene3D" id="2.70.98.10">
    <property type="match status" value="1"/>
</dbReference>
<feature type="binding site" evidence="15">
    <location>
        <begin position="114"/>
        <end position="115"/>
    </location>
    <ligand>
        <name>beta-D-galactose</name>
        <dbReference type="ChEBI" id="CHEBI:27667"/>
    </ligand>
</feature>
<evidence type="ECO:0000256" key="5">
    <source>
        <dbReference type="ARBA" id="ARBA00011245"/>
    </source>
</evidence>
<evidence type="ECO:0000256" key="1">
    <source>
        <dbReference type="ARBA" id="ARBA00001614"/>
    </source>
</evidence>
<reference evidence="17 18" key="1">
    <citation type="submission" date="2019-03" db="EMBL/GenBank/DDBJ databases">
        <title>Draft genome sequences of novel Actinobacteria.</title>
        <authorList>
            <person name="Sahin N."/>
            <person name="Ay H."/>
            <person name="Saygin H."/>
        </authorList>
    </citation>
    <scope>NUCLEOTIDE SEQUENCE [LARGE SCALE GENOMIC DNA]</scope>
    <source>
        <strain evidence="17 18">H3C3</strain>
    </source>
</reference>
<dbReference type="InterPro" id="IPR047215">
    <property type="entry name" value="Galactose_mutarotase-like"/>
</dbReference>
<feature type="active site" description="Proton donor" evidence="13">
    <location>
        <position position="214"/>
    </location>
</feature>
<evidence type="ECO:0000256" key="8">
    <source>
        <dbReference type="ARBA" id="ARBA00022490"/>
    </source>
</evidence>
<dbReference type="CDD" id="cd09019">
    <property type="entry name" value="galactose_mutarotase_like"/>
    <property type="match status" value="1"/>
</dbReference>
<evidence type="ECO:0000256" key="2">
    <source>
        <dbReference type="ARBA" id="ARBA00004496"/>
    </source>
</evidence>
<dbReference type="InterPro" id="IPR015443">
    <property type="entry name" value="Aldose_1-epimerase"/>
</dbReference>
<evidence type="ECO:0000256" key="12">
    <source>
        <dbReference type="PIRNR" id="PIRNR005096"/>
    </source>
</evidence>
<dbReference type="GO" id="GO:0004034">
    <property type="term" value="F:aldose 1-epimerase activity"/>
    <property type="evidence" value="ECO:0007669"/>
    <property type="project" value="UniProtKB-EC"/>
</dbReference>
<evidence type="ECO:0000256" key="16">
    <source>
        <dbReference type="SAM" id="SignalP"/>
    </source>
</evidence>
<gene>
    <name evidence="17" type="ORF">E1298_26545</name>
</gene>
<dbReference type="InterPro" id="IPR008183">
    <property type="entry name" value="Aldose_1/G6P_1-epimerase"/>
</dbReference>
<dbReference type="GO" id="GO:0005737">
    <property type="term" value="C:cytoplasm"/>
    <property type="evidence" value="ECO:0007669"/>
    <property type="project" value="UniProtKB-SubCell"/>
</dbReference>
<feature type="binding site" evidence="14">
    <location>
        <position position="286"/>
    </location>
    <ligand>
        <name>beta-D-galactose</name>
        <dbReference type="ChEBI" id="CHEBI:27667"/>
    </ligand>
</feature>
<dbReference type="GO" id="GO:0006006">
    <property type="term" value="P:glucose metabolic process"/>
    <property type="evidence" value="ECO:0007669"/>
    <property type="project" value="TreeGrafter"/>
</dbReference>
<comment type="subcellular location">
    <subcellularLocation>
        <location evidence="2">Cytoplasm</location>
    </subcellularLocation>
</comment>
<evidence type="ECO:0000256" key="14">
    <source>
        <dbReference type="PIRSR" id="PIRSR005096-2"/>
    </source>
</evidence>
<dbReference type="Pfam" id="PF01263">
    <property type="entry name" value="Aldose_epim"/>
    <property type="match status" value="1"/>
</dbReference>
<feature type="signal peptide" evidence="16">
    <location>
        <begin position="1"/>
        <end position="26"/>
    </location>
</feature>
<dbReference type="GO" id="GO:0030246">
    <property type="term" value="F:carbohydrate binding"/>
    <property type="evidence" value="ECO:0007669"/>
    <property type="project" value="InterPro"/>
</dbReference>
<name>A0A4R5B4A4_9ACTN</name>
<keyword evidence="11 12" id="KW-0119">Carbohydrate metabolism</keyword>
<dbReference type="InterPro" id="IPR014718">
    <property type="entry name" value="GH-type_carb-bd"/>
</dbReference>
<accession>A0A4R5B4A4</accession>
<keyword evidence="9" id="KW-0597">Phosphoprotein</keyword>
<comment type="subunit">
    <text evidence="5">Monomer.</text>
</comment>
<dbReference type="AlphaFoldDB" id="A0A4R5B4A4"/>
<evidence type="ECO:0000256" key="7">
    <source>
        <dbReference type="ARBA" id="ARBA00014165"/>
    </source>
</evidence>
<evidence type="ECO:0000256" key="3">
    <source>
        <dbReference type="ARBA" id="ARBA00005028"/>
    </source>
</evidence>
<comment type="similarity">
    <text evidence="4 12">Belongs to the aldose epimerase family.</text>
</comment>
<evidence type="ECO:0000256" key="9">
    <source>
        <dbReference type="ARBA" id="ARBA00022553"/>
    </source>
</evidence>
<evidence type="ECO:0000313" key="17">
    <source>
        <dbReference type="EMBL" id="TDD80065.1"/>
    </source>
</evidence>
<evidence type="ECO:0000256" key="11">
    <source>
        <dbReference type="ARBA" id="ARBA00023277"/>
    </source>
</evidence>
<dbReference type="PANTHER" id="PTHR10091:SF0">
    <property type="entry name" value="GALACTOSE MUTAROTASE"/>
    <property type="match status" value="1"/>
</dbReference>
<evidence type="ECO:0000256" key="4">
    <source>
        <dbReference type="ARBA" id="ARBA00006206"/>
    </source>
</evidence>
<evidence type="ECO:0000256" key="15">
    <source>
        <dbReference type="PIRSR" id="PIRSR005096-3"/>
    </source>
</evidence>
<keyword evidence="10 12" id="KW-0413">Isomerase</keyword>
<keyword evidence="18" id="KW-1185">Reference proteome</keyword>
<dbReference type="NCBIfam" id="NF008277">
    <property type="entry name" value="PRK11055.1"/>
    <property type="match status" value="1"/>
</dbReference>
<dbReference type="GO" id="GO:0033499">
    <property type="term" value="P:galactose catabolic process via UDP-galactose, Leloir pathway"/>
    <property type="evidence" value="ECO:0007669"/>
    <property type="project" value="TreeGrafter"/>
</dbReference>
<dbReference type="EMBL" id="SMKU01000160">
    <property type="protein sequence ID" value="TDD80065.1"/>
    <property type="molecule type" value="Genomic_DNA"/>
</dbReference>
<keyword evidence="16" id="KW-0732">Signal</keyword>
<dbReference type="PANTHER" id="PTHR10091">
    <property type="entry name" value="ALDOSE-1-EPIMERASE"/>
    <property type="match status" value="1"/>
</dbReference>
<protein>
    <recommendedName>
        <fullName evidence="7 12">Aldose 1-epimerase</fullName>
        <ecNumber evidence="6 12">5.1.3.3</ecNumber>
    </recommendedName>
</protein>
<dbReference type="EC" id="5.1.3.3" evidence="6 12"/>
<dbReference type="SUPFAM" id="SSF74650">
    <property type="entry name" value="Galactose mutarotase-like"/>
    <property type="match status" value="1"/>
</dbReference>
<organism evidence="17 18">
    <name type="scientific">Actinomadura rubrisoli</name>
    <dbReference type="NCBI Taxonomy" id="2530368"/>
    <lineage>
        <taxon>Bacteria</taxon>
        <taxon>Bacillati</taxon>
        <taxon>Actinomycetota</taxon>
        <taxon>Actinomycetes</taxon>
        <taxon>Streptosporangiales</taxon>
        <taxon>Thermomonosporaceae</taxon>
        <taxon>Actinomadura</taxon>
    </lineage>
</organism>
<dbReference type="Proteomes" id="UP000294513">
    <property type="component" value="Unassembled WGS sequence"/>
</dbReference>
<evidence type="ECO:0000256" key="13">
    <source>
        <dbReference type="PIRSR" id="PIRSR005096-1"/>
    </source>
</evidence>
<comment type="pathway">
    <text evidence="3 12">Carbohydrate metabolism; hexose metabolism.</text>
</comment>
<dbReference type="PROSITE" id="PS00545">
    <property type="entry name" value="ALDOSE_1_EPIMERASE"/>
    <property type="match status" value="1"/>
</dbReference>
<evidence type="ECO:0000256" key="6">
    <source>
        <dbReference type="ARBA" id="ARBA00013185"/>
    </source>
</evidence>
<feature type="binding site" evidence="15">
    <location>
        <begin position="214"/>
        <end position="216"/>
    </location>
    <ligand>
        <name>beta-D-galactose</name>
        <dbReference type="ChEBI" id="CHEBI:27667"/>
    </ligand>
</feature>